<evidence type="ECO:0000256" key="2">
    <source>
        <dbReference type="ARBA" id="ARBA00002388"/>
    </source>
</evidence>
<dbReference type="EC" id="5.2.1.8" evidence="3 6"/>
<dbReference type="SUPFAM" id="SSF54534">
    <property type="entry name" value="FKBP-like"/>
    <property type="match status" value="1"/>
</dbReference>
<keyword evidence="5 6" id="KW-0413">Isomerase</keyword>
<dbReference type="Proteomes" id="UP000317257">
    <property type="component" value="Unassembled WGS sequence"/>
</dbReference>
<dbReference type="InterPro" id="IPR044609">
    <property type="entry name" value="FKBP2/11"/>
</dbReference>
<proteinExistence type="predicted"/>
<dbReference type="Pfam" id="PF00254">
    <property type="entry name" value="FKBP_C"/>
    <property type="match status" value="2"/>
</dbReference>
<feature type="signal peptide" evidence="8">
    <location>
        <begin position="1"/>
        <end position="20"/>
    </location>
</feature>
<feature type="domain" description="PPIase FKBP-type" evidence="9">
    <location>
        <begin position="40"/>
        <end position="105"/>
    </location>
</feature>
<dbReference type="InterPro" id="IPR046357">
    <property type="entry name" value="PPIase_dom_sf"/>
</dbReference>
<organism evidence="10 11">
    <name type="scientific">Metarhizium rileyi (strain RCEF 4871)</name>
    <name type="common">Nomuraea rileyi</name>
    <dbReference type="NCBI Taxonomy" id="1649241"/>
    <lineage>
        <taxon>Eukaryota</taxon>
        <taxon>Fungi</taxon>
        <taxon>Dikarya</taxon>
        <taxon>Ascomycota</taxon>
        <taxon>Pezizomycotina</taxon>
        <taxon>Sordariomycetes</taxon>
        <taxon>Hypocreomycetidae</taxon>
        <taxon>Hypocreales</taxon>
        <taxon>Clavicipitaceae</taxon>
        <taxon>Metarhizium</taxon>
    </lineage>
</organism>
<name>A0A5C6GEW2_METRR</name>
<dbReference type="Gene3D" id="3.10.50.40">
    <property type="match status" value="2"/>
</dbReference>
<evidence type="ECO:0000256" key="1">
    <source>
        <dbReference type="ARBA" id="ARBA00000971"/>
    </source>
</evidence>
<evidence type="ECO:0000256" key="8">
    <source>
        <dbReference type="SAM" id="SignalP"/>
    </source>
</evidence>
<evidence type="ECO:0000259" key="9">
    <source>
        <dbReference type="PROSITE" id="PS50059"/>
    </source>
</evidence>
<comment type="caution">
    <text evidence="10">The sequence shown here is derived from an EMBL/GenBank/DDBJ whole genome shotgun (WGS) entry which is preliminary data.</text>
</comment>
<keyword evidence="8" id="KW-0732">Signal</keyword>
<reference evidence="11" key="1">
    <citation type="submission" date="2018-12" db="EMBL/GenBank/DDBJ databases">
        <title>The complete genome of Metarhizium rileyi, a key fungal pathogen of Lepidoptera.</title>
        <authorList>
            <person name="Binneck E."/>
            <person name="Lastra C.C.L."/>
            <person name="Sosa-Gomez D.R."/>
        </authorList>
    </citation>
    <scope>NUCLEOTIDE SEQUENCE [LARGE SCALE GENOMIC DNA]</scope>
    <source>
        <strain evidence="11">Cep018-CH2</strain>
    </source>
</reference>
<dbReference type="GO" id="GO:0003755">
    <property type="term" value="F:peptidyl-prolyl cis-trans isomerase activity"/>
    <property type="evidence" value="ECO:0007669"/>
    <property type="project" value="UniProtKB-KW"/>
</dbReference>
<gene>
    <name evidence="10" type="primary">FPR2</name>
    <name evidence="10" type="ORF">ED733_005602</name>
</gene>
<evidence type="ECO:0000256" key="6">
    <source>
        <dbReference type="PROSITE-ProRule" id="PRU00277"/>
    </source>
</evidence>
<evidence type="ECO:0000256" key="5">
    <source>
        <dbReference type="ARBA" id="ARBA00023235"/>
    </source>
</evidence>
<dbReference type="InterPro" id="IPR001179">
    <property type="entry name" value="PPIase_FKBP_dom"/>
</dbReference>
<feature type="region of interest" description="Disordered" evidence="7">
    <location>
        <begin position="107"/>
        <end position="130"/>
    </location>
</feature>
<dbReference type="AlphaFoldDB" id="A0A5C6GEW2"/>
<evidence type="ECO:0000256" key="4">
    <source>
        <dbReference type="ARBA" id="ARBA00023110"/>
    </source>
</evidence>
<dbReference type="GO" id="GO:0005783">
    <property type="term" value="C:endoplasmic reticulum"/>
    <property type="evidence" value="ECO:0007669"/>
    <property type="project" value="TreeGrafter"/>
</dbReference>
<dbReference type="EMBL" id="SBHS01000007">
    <property type="protein sequence ID" value="TWU75507.1"/>
    <property type="molecule type" value="Genomic_DNA"/>
</dbReference>
<dbReference type="PANTHER" id="PTHR45779">
    <property type="entry name" value="PEPTIDYLPROLYL ISOMERASE"/>
    <property type="match status" value="1"/>
</dbReference>
<evidence type="ECO:0000313" key="11">
    <source>
        <dbReference type="Proteomes" id="UP000317257"/>
    </source>
</evidence>
<comment type="catalytic activity">
    <reaction evidence="1 6">
        <text>[protein]-peptidylproline (omega=180) = [protein]-peptidylproline (omega=0)</text>
        <dbReference type="Rhea" id="RHEA:16237"/>
        <dbReference type="Rhea" id="RHEA-COMP:10747"/>
        <dbReference type="Rhea" id="RHEA-COMP:10748"/>
        <dbReference type="ChEBI" id="CHEBI:83833"/>
        <dbReference type="ChEBI" id="CHEBI:83834"/>
        <dbReference type="EC" id="5.2.1.8"/>
    </reaction>
</comment>
<keyword evidence="4 6" id="KW-0697">Rotamase</keyword>
<dbReference type="PROSITE" id="PS50059">
    <property type="entry name" value="FKBP_PPIASE"/>
    <property type="match status" value="1"/>
</dbReference>
<feature type="compositionally biased region" description="Basic and acidic residues" evidence="7">
    <location>
        <begin position="110"/>
        <end position="122"/>
    </location>
</feature>
<feature type="chain" id="PRO_5022703483" description="peptidylprolyl isomerase" evidence="8">
    <location>
        <begin position="21"/>
        <end position="159"/>
    </location>
</feature>
<accession>A0A5C6GEW2</accession>
<evidence type="ECO:0000313" key="10">
    <source>
        <dbReference type="EMBL" id="TWU75507.1"/>
    </source>
</evidence>
<protein>
    <recommendedName>
        <fullName evidence="3 6">peptidylprolyl isomerase</fullName>
        <ecNumber evidence="3 6">5.2.1.8</ecNumber>
    </recommendedName>
</protein>
<evidence type="ECO:0000256" key="3">
    <source>
        <dbReference type="ARBA" id="ARBA00013194"/>
    </source>
</evidence>
<evidence type="ECO:0000256" key="7">
    <source>
        <dbReference type="SAM" id="MobiDB-lite"/>
    </source>
</evidence>
<sequence>MKSVALLSVLAAAAVGHAAAKNLGIDVTHPVQCDRKTQRGDKVAMHYKGTLEESGKKFDARHVANKRGGLRTLTIPPELGYGERGVGPIPAGATLIFETELVGIDGVAPPEKEAKKEEDKDQGAGGKAGKKVITAVSEAIEAAKTIMADTDDVQGHEDL</sequence>
<comment type="function">
    <text evidence="2">PPIases accelerate the folding of proteins. It catalyzes the cis-trans isomerization of proline imidic peptide bonds in oligopeptides.</text>
</comment>
<dbReference type="PANTHER" id="PTHR45779:SF7">
    <property type="entry name" value="PEPTIDYLPROLYL ISOMERASE"/>
    <property type="match status" value="1"/>
</dbReference>